<reference evidence="2" key="1">
    <citation type="journal article" date="2017" name="Syst. Appl. Microbiol.">
        <title>Soybeans inoculated with root zone soils of Canadian native legumes harbour diverse and novel Bradyrhizobium spp. that possess agricultural potential.</title>
        <authorList>
            <person name="Bromfield E.S.P."/>
            <person name="Cloutier S."/>
            <person name="Tambong J.T."/>
            <person name="Tran Thi T.V."/>
        </authorList>
    </citation>
    <scope>NUCLEOTIDE SEQUENCE</scope>
    <source>
        <strain evidence="2">1S5</strain>
    </source>
</reference>
<reference evidence="2" key="2">
    <citation type="submission" date="2022-04" db="EMBL/GenBank/DDBJ databases">
        <authorList>
            <person name="Bromfield E.S.P."/>
            <person name="Cloutier S."/>
        </authorList>
    </citation>
    <scope>NUCLEOTIDE SEQUENCE</scope>
    <source>
        <strain evidence="2">1S5</strain>
    </source>
</reference>
<accession>A0A8T5VE59</accession>
<proteinExistence type="predicted"/>
<name>A0A8T5VE59_9BRAD</name>
<evidence type="ECO:0000313" key="3">
    <source>
        <dbReference type="Proteomes" id="UP000551709"/>
    </source>
</evidence>
<evidence type="ECO:0000313" key="2">
    <source>
        <dbReference type="EMBL" id="UPT85897.1"/>
    </source>
</evidence>
<sequence length="46" mass="4621">MPVVKTDRLTLISAALLRAAGASDEEADAVPQAASTPTSPVTTPTV</sequence>
<feature type="compositionally biased region" description="Low complexity" evidence="1">
    <location>
        <begin position="35"/>
        <end position="46"/>
    </location>
</feature>
<protein>
    <submittedName>
        <fullName evidence="2">Uncharacterized protein</fullName>
    </submittedName>
</protein>
<dbReference type="AlphaFoldDB" id="A0A8T5VE59"/>
<evidence type="ECO:0000256" key="1">
    <source>
        <dbReference type="SAM" id="MobiDB-lite"/>
    </source>
</evidence>
<feature type="region of interest" description="Disordered" evidence="1">
    <location>
        <begin position="21"/>
        <end position="46"/>
    </location>
</feature>
<dbReference type="Proteomes" id="UP000551709">
    <property type="component" value="Chromosome"/>
</dbReference>
<organism evidence="2 3">
    <name type="scientific">Bradyrhizobium barranii subsp. apii</name>
    <dbReference type="NCBI Taxonomy" id="2819348"/>
    <lineage>
        <taxon>Bacteria</taxon>
        <taxon>Pseudomonadati</taxon>
        <taxon>Pseudomonadota</taxon>
        <taxon>Alphaproteobacteria</taxon>
        <taxon>Hyphomicrobiales</taxon>
        <taxon>Nitrobacteraceae</taxon>
        <taxon>Bradyrhizobium</taxon>
        <taxon>Bradyrhizobium barranii</taxon>
    </lineage>
</organism>
<gene>
    <name evidence="2" type="ORF">HAP41_0000037315</name>
</gene>
<dbReference type="EMBL" id="CP096255">
    <property type="protein sequence ID" value="UPT85897.1"/>
    <property type="molecule type" value="Genomic_DNA"/>
</dbReference>